<feature type="compositionally biased region" description="Acidic residues" evidence="11">
    <location>
        <begin position="178"/>
        <end position="192"/>
    </location>
</feature>
<dbReference type="Pfam" id="PF05188">
    <property type="entry name" value="MutS_II"/>
    <property type="match status" value="1"/>
</dbReference>
<dbReference type="GO" id="GO:0005634">
    <property type="term" value="C:nucleus"/>
    <property type="evidence" value="ECO:0007669"/>
    <property type="project" value="UniProtKB-SubCell"/>
</dbReference>
<keyword evidence="3 10" id="KW-0547">Nucleotide-binding</keyword>
<dbReference type="SUPFAM" id="SSF52540">
    <property type="entry name" value="P-loop containing nucleoside triphosphate hydrolases"/>
    <property type="match status" value="1"/>
</dbReference>
<evidence type="ECO:0000256" key="7">
    <source>
        <dbReference type="ARBA" id="ARBA00023204"/>
    </source>
</evidence>
<dbReference type="Gene3D" id="3.30.420.110">
    <property type="entry name" value="MutS, connector domain"/>
    <property type="match status" value="1"/>
</dbReference>
<feature type="compositionally biased region" description="Basic and acidic residues" evidence="11">
    <location>
        <begin position="39"/>
        <end position="57"/>
    </location>
</feature>
<evidence type="ECO:0000256" key="9">
    <source>
        <dbReference type="ARBA" id="ARBA00029792"/>
    </source>
</evidence>
<dbReference type="AlphaFoldDB" id="A0AA38RW79"/>
<dbReference type="InterPro" id="IPR036678">
    <property type="entry name" value="MutS_con_dom_sf"/>
</dbReference>
<dbReference type="Pfam" id="PF01624">
    <property type="entry name" value="MutS_I"/>
    <property type="match status" value="1"/>
</dbReference>
<keyword evidence="4 10" id="KW-0227">DNA damage</keyword>
<evidence type="ECO:0000256" key="6">
    <source>
        <dbReference type="ARBA" id="ARBA00023125"/>
    </source>
</evidence>
<dbReference type="GO" id="GO:0140664">
    <property type="term" value="F:ATP-dependent DNA damage sensor activity"/>
    <property type="evidence" value="ECO:0007669"/>
    <property type="project" value="InterPro"/>
</dbReference>
<feature type="compositionally biased region" description="Basic and acidic residues" evidence="11">
    <location>
        <begin position="109"/>
        <end position="122"/>
    </location>
</feature>
<evidence type="ECO:0000256" key="8">
    <source>
        <dbReference type="ARBA" id="ARBA00023242"/>
    </source>
</evidence>
<evidence type="ECO:0000259" key="12">
    <source>
        <dbReference type="PROSITE" id="PS00486"/>
    </source>
</evidence>
<evidence type="ECO:0000313" key="13">
    <source>
        <dbReference type="EMBL" id="KAJ9142111.1"/>
    </source>
</evidence>
<dbReference type="FunFam" id="3.40.1170.10:FF:000006">
    <property type="entry name" value="DNA mismatch repair protein"/>
    <property type="match status" value="1"/>
</dbReference>
<evidence type="ECO:0000256" key="5">
    <source>
        <dbReference type="ARBA" id="ARBA00022840"/>
    </source>
</evidence>
<dbReference type="InterPro" id="IPR007861">
    <property type="entry name" value="DNA_mismatch_repair_MutS_clamp"/>
</dbReference>
<comment type="function">
    <text evidence="10">Component of the post-replicative DNA mismatch repair system (MMR).</text>
</comment>
<reference evidence="13" key="1">
    <citation type="submission" date="2022-07" db="EMBL/GenBank/DDBJ databases">
        <title>Fungi with potential for degradation of polypropylene.</title>
        <authorList>
            <person name="Gostincar C."/>
        </authorList>
    </citation>
    <scope>NUCLEOTIDE SEQUENCE</scope>
    <source>
        <strain evidence="13">EXF-13308</strain>
    </source>
</reference>
<evidence type="ECO:0000256" key="4">
    <source>
        <dbReference type="ARBA" id="ARBA00022763"/>
    </source>
</evidence>
<keyword evidence="5" id="KW-0067">ATP-binding</keyword>
<organism evidence="13 14">
    <name type="scientific">Pleurostoma richardsiae</name>
    <dbReference type="NCBI Taxonomy" id="41990"/>
    <lineage>
        <taxon>Eukaryota</taxon>
        <taxon>Fungi</taxon>
        <taxon>Dikarya</taxon>
        <taxon>Ascomycota</taxon>
        <taxon>Pezizomycotina</taxon>
        <taxon>Sordariomycetes</taxon>
        <taxon>Sordariomycetidae</taxon>
        <taxon>Calosphaeriales</taxon>
        <taxon>Pleurostomataceae</taxon>
        <taxon>Pleurostoma</taxon>
    </lineage>
</organism>
<feature type="region of interest" description="Disordered" evidence="11">
    <location>
        <begin position="1031"/>
        <end position="1056"/>
    </location>
</feature>
<dbReference type="NCBIfam" id="NF003810">
    <property type="entry name" value="PRK05399.1"/>
    <property type="match status" value="1"/>
</dbReference>
<dbReference type="GO" id="GO:0005524">
    <property type="term" value="F:ATP binding"/>
    <property type="evidence" value="ECO:0007669"/>
    <property type="project" value="UniProtKB-UniRule"/>
</dbReference>
<dbReference type="Proteomes" id="UP001174694">
    <property type="component" value="Unassembled WGS sequence"/>
</dbReference>
<dbReference type="PANTHER" id="PTHR11361">
    <property type="entry name" value="DNA MISMATCH REPAIR PROTEIN MUTS FAMILY MEMBER"/>
    <property type="match status" value="1"/>
</dbReference>
<dbReference type="InterPro" id="IPR007696">
    <property type="entry name" value="DNA_mismatch_repair_MutS_core"/>
</dbReference>
<dbReference type="GO" id="GO:0006298">
    <property type="term" value="P:mismatch repair"/>
    <property type="evidence" value="ECO:0007669"/>
    <property type="project" value="InterPro"/>
</dbReference>
<dbReference type="Pfam" id="PF00488">
    <property type="entry name" value="MutS_V"/>
    <property type="match status" value="1"/>
</dbReference>
<evidence type="ECO:0000313" key="14">
    <source>
        <dbReference type="Proteomes" id="UP001174694"/>
    </source>
</evidence>
<evidence type="ECO:0000256" key="1">
    <source>
        <dbReference type="ARBA" id="ARBA00004123"/>
    </source>
</evidence>
<keyword evidence="6 10" id="KW-0238">DNA-binding</keyword>
<dbReference type="InterPro" id="IPR007695">
    <property type="entry name" value="DNA_mismatch_repair_MutS-lik_N"/>
</dbReference>
<evidence type="ECO:0000256" key="10">
    <source>
        <dbReference type="RuleBase" id="RU003756"/>
    </source>
</evidence>
<sequence>MAGSKNQPEKRQASLMSFFTPKTVNGLAASLRSPSQQSPDDRSKPAVSDAARKRPLEEDTDNGNDSPSRLAKRSKADSDIDERGRTSSKTPSKATETAELASTSTSTGRAEKYLYDAARSNDEPQADGAQDEDDDDAETRRRKEELHRKFIKKLGHPDSMAQIRRRKWQGNEETAGVDAEDAEGGDDVEEEEAPRPAKDTRKKGSKTGKLTPMEIQFLDIKRKHMDTVLIVEVGYKFRFFGEDARIAAKELSIVCIPGKFRYDEHPSEAHLDRFASASIPVHRLPVHAKRLVAAGYKVGVVRQIETAALKKAGDNRNAPFVRKLTNVYTKGTYVDEVGELEQSGSKTGAPSGGYLLCITESKTKGLGTDEKVDVGILAVQPATGDIIYDNFEDGFMRSEIETRLLHISPCEFLIVGELTKATDKLLQHLSGSSTNVFGDRTRVERVAKSKTMAAEAYSHVTQFYAGKLKENSDERASALLDKVLKLPEPVTICLSAMITHLTEYGLEHIFDLTKYFQSFSTRSHMLINGTTLESLEVYRNQTDRAEKGSLLWAIDKTQTRFGQRLLRKWIGRPLLDQERLEERVSAVEELFENQSTAKVDKLEALLTSIKADLERSLIRIYYGKCSRPELLSVLQTLQKISMEYASVKSPADTGFKSKLLADSISSIPQIGETVISYLEKINPEAARKDDKYEFFRESEETDDITTHKLGIAAVEQELDAHRATAASKLGKKSPIAYVTVAGIDYLIEVSNTDLKKVPASWIKISGTKKLSRFHTPEVVRLISERDQHKEALAAACDAAFKDLLKSIAAEYQPLRDAVSALATLDCLLSLAKVAALPGYSKPTFLPSSTPPTISITSGRHPIAEHTLPNGYIPFTTSLSSPAPLAHLITGPNMGGKSSFVRAVALLVLLAQVGSFVPAASMRLTLADAIHTRMGARDNLFAGESTFMVEVNETAAILRAATPRSLVVLDELGRGTSTHDGAAIAHAVLDHVVRETRCLTLFITHYQSLARVAEGLGGGLARNVHMRFTATKAATRGGGGPGDSESPGAEGDDADDDAGDEEITFLYELGEGVAHRSYGLNVARLARIPRKVLDVAKVKSREMEEEVKMRRLRGAAGLLADVVSSDPDQLDHLISSIEQL</sequence>
<keyword evidence="8" id="KW-0539">Nucleus</keyword>
<feature type="region of interest" description="Disordered" evidence="11">
    <location>
        <begin position="26"/>
        <end position="207"/>
    </location>
</feature>
<dbReference type="Gene3D" id="3.40.50.300">
    <property type="entry name" value="P-loop containing nucleotide triphosphate hydrolases"/>
    <property type="match status" value="1"/>
</dbReference>
<dbReference type="Pfam" id="PF05190">
    <property type="entry name" value="MutS_IV"/>
    <property type="match status" value="1"/>
</dbReference>
<dbReference type="SMART" id="SM00534">
    <property type="entry name" value="MUTSac"/>
    <property type="match status" value="1"/>
</dbReference>
<comment type="subcellular location">
    <subcellularLocation>
        <location evidence="1">Nucleus</location>
    </subcellularLocation>
</comment>
<comment type="caution">
    <text evidence="13">The sequence shown here is derived from an EMBL/GenBank/DDBJ whole genome shotgun (WGS) entry which is preliminary data.</text>
</comment>
<feature type="domain" description="DNA mismatch repair proteins mutS family" evidence="12">
    <location>
        <begin position="964"/>
        <end position="980"/>
    </location>
</feature>
<dbReference type="InterPro" id="IPR007860">
    <property type="entry name" value="DNA_mmatch_repair_MutS_con_dom"/>
</dbReference>
<gene>
    <name evidence="13" type="ORF">NKR23_g7360</name>
</gene>
<feature type="compositionally biased region" description="Basic and acidic residues" evidence="11">
    <location>
        <begin position="138"/>
        <end position="148"/>
    </location>
</feature>
<feature type="compositionally biased region" description="Basic and acidic residues" evidence="11">
    <location>
        <begin position="74"/>
        <end position="85"/>
    </location>
</feature>
<name>A0AA38RW79_9PEZI</name>
<dbReference type="Gene3D" id="1.10.1420.10">
    <property type="match status" value="2"/>
</dbReference>
<dbReference type="FunFam" id="3.30.420.110:FF:000008">
    <property type="entry name" value="DNA mismatch repair protein"/>
    <property type="match status" value="1"/>
</dbReference>
<dbReference type="Gene3D" id="3.40.1170.10">
    <property type="entry name" value="DNA repair protein MutS, domain I"/>
    <property type="match status" value="1"/>
</dbReference>
<keyword evidence="14" id="KW-1185">Reference proteome</keyword>
<dbReference type="PANTHER" id="PTHR11361:SF122">
    <property type="entry name" value="DNA MISMATCH REPAIR PROTEIN MSH3"/>
    <property type="match status" value="1"/>
</dbReference>
<comment type="similarity">
    <text evidence="2">Belongs to the DNA mismatch repair MutS family. MSH3 subfamily.</text>
</comment>
<evidence type="ECO:0000256" key="11">
    <source>
        <dbReference type="SAM" id="MobiDB-lite"/>
    </source>
</evidence>
<dbReference type="Pfam" id="PF05192">
    <property type="entry name" value="MutS_III"/>
    <property type="match status" value="1"/>
</dbReference>
<protein>
    <recommendedName>
        <fullName evidence="9">MutS protein homolog 3</fullName>
    </recommendedName>
</protein>
<dbReference type="GO" id="GO:0030983">
    <property type="term" value="F:mismatched DNA binding"/>
    <property type="evidence" value="ECO:0007669"/>
    <property type="project" value="UniProtKB-UniRule"/>
</dbReference>
<dbReference type="PROSITE" id="PS00486">
    <property type="entry name" value="DNA_MISMATCH_REPAIR_2"/>
    <property type="match status" value="1"/>
</dbReference>
<keyword evidence="7 10" id="KW-0234">DNA repair</keyword>
<evidence type="ECO:0000256" key="3">
    <source>
        <dbReference type="ARBA" id="ARBA00022741"/>
    </source>
</evidence>
<dbReference type="InterPro" id="IPR045076">
    <property type="entry name" value="MutS"/>
</dbReference>
<dbReference type="GO" id="GO:0006312">
    <property type="term" value="P:mitotic recombination"/>
    <property type="evidence" value="ECO:0007669"/>
    <property type="project" value="TreeGrafter"/>
</dbReference>
<dbReference type="InterPro" id="IPR016151">
    <property type="entry name" value="DNA_mismatch_repair_MutS_N"/>
</dbReference>
<dbReference type="SUPFAM" id="SSF48334">
    <property type="entry name" value="DNA repair protein MutS, domain III"/>
    <property type="match status" value="1"/>
</dbReference>
<dbReference type="SUPFAM" id="SSF55271">
    <property type="entry name" value="DNA repair protein MutS, domain I"/>
    <property type="match status" value="1"/>
</dbReference>
<dbReference type="SMART" id="SM00533">
    <property type="entry name" value="MUTSd"/>
    <property type="match status" value="1"/>
</dbReference>
<dbReference type="InterPro" id="IPR036187">
    <property type="entry name" value="DNA_mismatch_repair_MutS_sf"/>
</dbReference>
<accession>A0AA38RW79</accession>
<proteinExistence type="inferred from homology"/>
<dbReference type="EMBL" id="JANBVO010000023">
    <property type="protein sequence ID" value="KAJ9142111.1"/>
    <property type="molecule type" value="Genomic_DNA"/>
</dbReference>
<dbReference type="InterPro" id="IPR000432">
    <property type="entry name" value="DNA_mismatch_repair_MutS_C"/>
</dbReference>
<dbReference type="FunFam" id="1.10.1420.10:FF:000004">
    <property type="entry name" value="DNA mismatch repair protein Msh3"/>
    <property type="match status" value="1"/>
</dbReference>
<evidence type="ECO:0000256" key="2">
    <source>
        <dbReference type="ARBA" id="ARBA00007094"/>
    </source>
</evidence>
<dbReference type="InterPro" id="IPR027417">
    <property type="entry name" value="P-loop_NTPase"/>
</dbReference>
<feature type="compositionally biased region" description="Low complexity" evidence="11">
    <location>
        <begin position="94"/>
        <end position="107"/>
    </location>
</feature>